<proteinExistence type="predicted"/>
<reference evidence="2" key="1">
    <citation type="journal article" date="2019" name="Int. J. Syst. Evol. Microbiol.">
        <title>The Global Catalogue of Microorganisms (GCM) 10K type strain sequencing project: providing services to taxonomists for standard genome sequencing and annotation.</title>
        <authorList>
            <consortium name="The Broad Institute Genomics Platform"/>
            <consortium name="The Broad Institute Genome Sequencing Center for Infectious Disease"/>
            <person name="Wu L."/>
            <person name="Ma J."/>
        </authorList>
    </citation>
    <scope>NUCLEOTIDE SEQUENCE [LARGE SCALE GENOMIC DNA]</scope>
    <source>
        <strain evidence="2">CGMCC 1.12471</strain>
    </source>
</reference>
<accession>A0ABW4LEM6</accession>
<evidence type="ECO:0000313" key="2">
    <source>
        <dbReference type="Proteomes" id="UP001597347"/>
    </source>
</evidence>
<dbReference type="Proteomes" id="UP001597347">
    <property type="component" value="Unassembled WGS sequence"/>
</dbReference>
<protein>
    <recommendedName>
        <fullName evidence="3">Response regulator</fullName>
    </recommendedName>
</protein>
<evidence type="ECO:0000313" key="1">
    <source>
        <dbReference type="EMBL" id="MFD1721213.1"/>
    </source>
</evidence>
<organism evidence="1 2">
    <name type="scientific">Amnibacterium endophyticum</name>
    <dbReference type="NCBI Taxonomy" id="2109337"/>
    <lineage>
        <taxon>Bacteria</taxon>
        <taxon>Bacillati</taxon>
        <taxon>Actinomycetota</taxon>
        <taxon>Actinomycetes</taxon>
        <taxon>Micrococcales</taxon>
        <taxon>Microbacteriaceae</taxon>
        <taxon>Amnibacterium</taxon>
    </lineage>
</organism>
<gene>
    <name evidence="1" type="ORF">ACFSBI_06585</name>
</gene>
<dbReference type="EMBL" id="JBHUEA010000008">
    <property type="protein sequence ID" value="MFD1721213.1"/>
    <property type="molecule type" value="Genomic_DNA"/>
</dbReference>
<sequence length="80" mass="8475">MATRSIKVEFVRDEVVGEVTGAPEVHDISVPEDVTGAPTVLENPHVDYPGEWTLVGEGEGGVYRYAKDSEVASTNDTAAG</sequence>
<dbReference type="RefSeq" id="WP_377933247.1">
    <property type="nucleotide sequence ID" value="NZ_JBHUEA010000008.1"/>
</dbReference>
<evidence type="ECO:0008006" key="3">
    <source>
        <dbReference type="Google" id="ProtNLM"/>
    </source>
</evidence>
<comment type="caution">
    <text evidence="1">The sequence shown here is derived from an EMBL/GenBank/DDBJ whole genome shotgun (WGS) entry which is preliminary data.</text>
</comment>
<name>A0ABW4LEM6_9MICO</name>
<keyword evidence="2" id="KW-1185">Reference proteome</keyword>